<reference evidence="1 2" key="1">
    <citation type="submission" date="2018-06" db="EMBL/GenBank/DDBJ databases">
        <title>Pseudomonas diversity within urban Lake Michigan freshwaters.</title>
        <authorList>
            <person name="Batrich M."/>
            <person name="Hatzopoulos T."/>
            <person name="Putonti C."/>
        </authorList>
    </citation>
    <scope>NUCLEOTIDE SEQUENCE [LARGE SCALE GENOMIC DNA]</scope>
    <source>
        <strain evidence="1 2">LBp-160603</strain>
    </source>
</reference>
<accession>A0A2V4I1E2</accession>
<dbReference type="Proteomes" id="UP000247620">
    <property type="component" value="Unassembled WGS sequence"/>
</dbReference>
<name>A0A2V4I1E2_9PSED</name>
<dbReference type="RefSeq" id="WP_110698703.1">
    <property type="nucleotide sequence ID" value="NZ_QJRO01000003.1"/>
</dbReference>
<gene>
    <name evidence="1" type="ORF">DMX07_07510</name>
</gene>
<comment type="caution">
    <text evidence="1">The sequence shown here is derived from an EMBL/GenBank/DDBJ whole genome shotgun (WGS) entry which is preliminary data.</text>
</comment>
<protein>
    <submittedName>
        <fullName evidence="1">Uncharacterized protein</fullName>
    </submittedName>
</protein>
<evidence type="ECO:0000313" key="2">
    <source>
        <dbReference type="Proteomes" id="UP000247620"/>
    </source>
</evidence>
<evidence type="ECO:0000313" key="1">
    <source>
        <dbReference type="EMBL" id="PYB84368.1"/>
    </source>
</evidence>
<dbReference type="EMBL" id="QJRO01000003">
    <property type="protein sequence ID" value="PYB84368.1"/>
    <property type="molecule type" value="Genomic_DNA"/>
</dbReference>
<dbReference type="AlphaFoldDB" id="A0A2V4I1E2"/>
<organism evidence="1 2">
    <name type="scientific">Pseudomonas soli</name>
    <dbReference type="NCBI Taxonomy" id="1306993"/>
    <lineage>
        <taxon>Bacteria</taxon>
        <taxon>Pseudomonadati</taxon>
        <taxon>Pseudomonadota</taxon>
        <taxon>Gammaproteobacteria</taxon>
        <taxon>Pseudomonadales</taxon>
        <taxon>Pseudomonadaceae</taxon>
        <taxon>Pseudomonas</taxon>
    </lineage>
</organism>
<proteinExistence type="predicted"/>
<sequence>MLKIVLDPPHNHHSLEDTLIQATEYALCAQNVAHQAVLLLPKSPASILMLASMHEMEALRVLLESALIQVQMPNAQSSPLH</sequence>